<dbReference type="SUPFAM" id="SSF75304">
    <property type="entry name" value="Amidase signature (AS) enzymes"/>
    <property type="match status" value="1"/>
</dbReference>
<evidence type="ECO:0000313" key="3">
    <source>
        <dbReference type="EMBL" id="ABM04149.1"/>
    </source>
</evidence>
<dbReference type="RefSeq" id="WP_011770709.1">
    <property type="nucleotide sequence ID" value="NC_008709.1"/>
</dbReference>
<accession>A1SXD4</accession>
<dbReference type="InterPro" id="IPR000120">
    <property type="entry name" value="Amidase"/>
</dbReference>
<dbReference type="OrthoDB" id="8872210at2"/>
<keyword evidence="3" id="KW-0378">Hydrolase</keyword>
<feature type="domain" description="Allophanate hydrolase C-terminal" evidence="2">
    <location>
        <begin position="479"/>
        <end position="595"/>
    </location>
</feature>
<sequence>MLTNLPFTIDALHQAYRQGVSADQVIRESLTRLSNIADEGIYLYVASDSQLSKAVADLGPFDLTLKPLWGIPFAVKDNIDAVDMPTTAACKAFSYIARQDAYVVSLLKQAGAILIGKTNLDQFATGLVGLRTPYPAPKNAIDAKLVPGGSSSGSAVAVAHGQVCFSLGTDTAGSGRIPAALNNIVGLKPTLGSISSRGVIPACRSLDTVSILALTVENAAQVYACCRYYDQQDPFSKPYHGPAKQNIPVNFTVAVPDSESLILDEPAQKKAYEQALNYWRQKGAKLVEIDFKPFYEVSKLLYEGPWVAERLAALAPFMAKHRSALYPVTCEIIESAHKFSASDAFNAYYRLRALSRQIASILTKIDVICVPSMPGLVYKSDIEVDPIGPNSRLGTYTNFVNLLDLCAIAIPGKTRSDGYPSSITLIAQNGCDAFIHALAADYHANQGDYLGATSHKIPVPDRLTTTTNIMQMTSNHEIAIAVVGAHMTNLPLNHQLTDKGGRFLTSAQTDSHYRLYQLGNRPGLIRDDDGQIIDLEVWALPKNKIGDLIAQIPSPLSIGSITLSDKQQVKGFLCEPHGLKDSRDITHFGGWRAFCQAESL</sequence>
<dbReference type="eggNOG" id="COG0154">
    <property type="taxonomic scope" value="Bacteria"/>
</dbReference>
<dbReference type="AlphaFoldDB" id="A1SXD4"/>
<dbReference type="Gene3D" id="3.10.490.10">
    <property type="entry name" value="Gamma-glutamyl cyclotransferase-like"/>
    <property type="match status" value="1"/>
</dbReference>
<dbReference type="STRING" id="357804.Ping_2417"/>
<evidence type="ECO:0000259" key="2">
    <source>
        <dbReference type="Pfam" id="PF21986"/>
    </source>
</evidence>
<dbReference type="NCBIfam" id="NF006043">
    <property type="entry name" value="PRK08186.1"/>
    <property type="match status" value="1"/>
</dbReference>
<gene>
    <name evidence="3" type="ordered locus">Ping_2417</name>
</gene>
<dbReference type="Proteomes" id="UP000000639">
    <property type="component" value="Chromosome"/>
</dbReference>
<dbReference type="InterPro" id="IPR023631">
    <property type="entry name" value="Amidase_dom"/>
</dbReference>
<dbReference type="PANTHER" id="PTHR11895:SF169">
    <property type="entry name" value="GLUTAMYL-TRNA(GLN) AMIDOTRANSFERASE"/>
    <property type="match status" value="1"/>
</dbReference>
<dbReference type="PANTHER" id="PTHR11895">
    <property type="entry name" value="TRANSAMIDASE"/>
    <property type="match status" value="1"/>
</dbReference>
<proteinExistence type="predicted"/>
<feature type="domain" description="Amidase" evidence="1">
    <location>
        <begin position="25"/>
        <end position="432"/>
    </location>
</feature>
<reference evidence="3 4" key="1">
    <citation type="submission" date="2007-01" db="EMBL/GenBank/DDBJ databases">
        <title>Complete sequence of Psychromonas ingrahamii 37.</title>
        <authorList>
            <consortium name="US DOE Joint Genome Institute"/>
            <person name="Copeland A."/>
            <person name="Lucas S."/>
            <person name="Lapidus A."/>
            <person name="Barry K."/>
            <person name="Detter J.C."/>
            <person name="Glavina del Rio T."/>
            <person name="Hammon N."/>
            <person name="Israni S."/>
            <person name="Dalin E."/>
            <person name="Tice H."/>
            <person name="Pitluck S."/>
            <person name="Thompson L.S."/>
            <person name="Brettin T."/>
            <person name="Bruce D."/>
            <person name="Han C."/>
            <person name="Tapia R."/>
            <person name="Schmutz J."/>
            <person name="Larimer F."/>
            <person name="Land M."/>
            <person name="Hauser L."/>
            <person name="Kyrpides N."/>
            <person name="Ivanova N."/>
            <person name="Staley J."/>
            <person name="Richardson P."/>
        </authorList>
    </citation>
    <scope>NUCLEOTIDE SEQUENCE [LARGE SCALE GENOMIC DNA]</scope>
    <source>
        <strain evidence="3 4">37</strain>
    </source>
</reference>
<dbReference type="InterPro" id="IPR036928">
    <property type="entry name" value="AS_sf"/>
</dbReference>
<dbReference type="GO" id="GO:0016787">
    <property type="term" value="F:hydrolase activity"/>
    <property type="evidence" value="ECO:0007669"/>
    <property type="project" value="UniProtKB-KW"/>
</dbReference>
<dbReference type="Pfam" id="PF21986">
    <property type="entry name" value="AH_C"/>
    <property type="match status" value="1"/>
</dbReference>
<dbReference type="InterPro" id="IPR053844">
    <property type="entry name" value="AH_C"/>
</dbReference>
<name>A1SXD4_PSYIN</name>
<dbReference type="NCBIfam" id="TIGR02713">
    <property type="entry name" value="allophanate_hyd"/>
    <property type="match status" value="1"/>
</dbReference>
<organism evidence="3 4">
    <name type="scientific">Psychromonas ingrahamii (strain DSM 17664 / CCUG 51855 / 37)</name>
    <dbReference type="NCBI Taxonomy" id="357804"/>
    <lineage>
        <taxon>Bacteria</taxon>
        <taxon>Pseudomonadati</taxon>
        <taxon>Pseudomonadota</taxon>
        <taxon>Gammaproteobacteria</taxon>
        <taxon>Alteromonadales</taxon>
        <taxon>Psychromonadaceae</taxon>
        <taxon>Psychromonas</taxon>
    </lineage>
</organism>
<protein>
    <submittedName>
        <fullName evidence="3">Allophanate hydrolase</fullName>
    </submittedName>
</protein>
<dbReference type="KEGG" id="pin:Ping_2417"/>
<evidence type="ECO:0000313" key="4">
    <source>
        <dbReference type="Proteomes" id="UP000000639"/>
    </source>
</evidence>
<dbReference type="Gene3D" id="1.20.58.1700">
    <property type="match status" value="1"/>
</dbReference>
<evidence type="ECO:0000259" key="1">
    <source>
        <dbReference type="Pfam" id="PF01425"/>
    </source>
</evidence>
<dbReference type="EMBL" id="CP000510">
    <property type="protein sequence ID" value="ABM04149.1"/>
    <property type="molecule type" value="Genomic_DNA"/>
</dbReference>
<dbReference type="Pfam" id="PF01425">
    <property type="entry name" value="Amidase"/>
    <property type="match status" value="1"/>
</dbReference>
<dbReference type="InterPro" id="IPR014085">
    <property type="entry name" value="Allophanate_hydrolase"/>
</dbReference>
<dbReference type="Gene3D" id="3.90.1300.10">
    <property type="entry name" value="Amidase signature (AS) domain"/>
    <property type="match status" value="1"/>
</dbReference>
<keyword evidence="4" id="KW-1185">Reference proteome</keyword>
<dbReference type="HOGENOM" id="CLU_009600_0_1_6"/>